<evidence type="ECO:0000313" key="4">
    <source>
        <dbReference type="Proteomes" id="UP000635726"/>
    </source>
</evidence>
<comment type="similarity">
    <text evidence="1">Belongs to the pseudomonas-type ThrB family.</text>
</comment>
<evidence type="ECO:0000259" key="2">
    <source>
        <dbReference type="Pfam" id="PF01636"/>
    </source>
</evidence>
<feature type="domain" description="Aminoglycoside phosphotransferase" evidence="2">
    <location>
        <begin position="82"/>
        <end position="269"/>
    </location>
</feature>
<evidence type="ECO:0000256" key="1">
    <source>
        <dbReference type="ARBA" id="ARBA00038240"/>
    </source>
</evidence>
<dbReference type="EMBL" id="BMOE01000001">
    <property type="protein sequence ID" value="GGJ63657.1"/>
    <property type="molecule type" value="Genomic_DNA"/>
</dbReference>
<dbReference type="GO" id="GO:0009088">
    <property type="term" value="P:threonine biosynthetic process"/>
    <property type="evidence" value="ECO:0007669"/>
    <property type="project" value="TreeGrafter"/>
</dbReference>
<dbReference type="InterPro" id="IPR050249">
    <property type="entry name" value="Pseudomonas-type_ThrB"/>
</dbReference>
<dbReference type="SUPFAM" id="SSF56112">
    <property type="entry name" value="Protein kinase-like (PK-like)"/>
    <property type="match status" value="1"/>
</dbReference>
<dbReference type="AlphaFoldDB" id="A0A917UKE8"/>
<evidence type="ECO:0000313" key="3">
    <source>
        <dbReference type="EMBL" id="GGJ63657.1"/>
    </source>
</evidence>
<gene>
    <name evidence="3" type="ORF">GCM10008939_04400</name>
</gene>
<dbReference type="Pfam" id="PF01636">
    <property type="entry name" value="APH"/>
    <property type="match status" value="1"/>
</dbReference>
<dbReference type="RefSeq" id="WP_188960571.1">
    <property type="nucleotide sequence ID" value="NZ_BMOE01000001.1"/>
</dbReference>
<keyword evidence="4" id="KW-1185">Reference proteome</keyword>
<accession>A0A917UKE8</accession>
<name>A0A917UKE8_9DEIO</name>
<sequence>MGGAARDGSGREHPGLIVPGLLRACADAFGADGAPVTLVNAGVNAVYRAGHVALRCCREAGVQDVPGVRHVREGELTLPLLWLEHLHAHGAPVCRPLRTPDGGAVRRVPPGWLVTATGWVDGPRLSDLPFTPARARELGRSVGQLHLASATFRPPPGQAHPFARWTDHWDRASGGAARDPVIRAAHARLGPLVHAWAVEDAVVTHGDLRPGNVILDAGGSCVVIDFDEPVVGPAALDLARAAMEALLARRADAGALVAALLAGYREVRPLGHAWDARITALVDARAVLMAAWSLEDGRAGPGSGSGQVVSVPALSAWLSRDA</sequence>
<reference evidence="3" key="1">
    <citation type="journal article" date="2014" name="Int. J. Syst. Evol. Microbiol.">
        <title>Complete genome sequence of Corynebacterium casei LMG S-19264T (=DSM 44701T), isolated from a smear-ripened cheese.</title>
        <authorList>
            <consortium name="US DOE Joint Genome Institute (JGI-PGF)"/>
            <person name="Walter F."/>
            <person name="Albersmeier A."/>
            <person name="Kalinowski J."/>
            <person name="Ruckert C."/>
        </authorList>
    </citation>
    <scope>NUCLEOTIDE SEQUENCE</scope>
    <source>
        <strain evidence="3">JCM 14371</strain>
    </source>
</reference>
<dbReference type="PANTHER" id="PTHR21064:SF6">
    <property type="entry name" value="AMINOGLYCOSIDE PHOSPHOTRANSFERASE DOMAIN-CONTAINING PROTEIN"/>
    <property type="match status" value="1"/>
</dbReference>
<comment type="caution">
    <text evidence="3">The sequence shown here is derived from an EMBL/GenBank/DDBJ whole genome shotgun (WGS) entry which is preliminary data.</text>
</comment>
<dbReference type="Proteomes" id="UP000635726">
    <property type="component" value="Unassembled WGS sequence"/>
</dbReference>
<organism evidence="3 4">
    <name type="scientific">Deinococcus aquiradiocola</name>
    <dbReference type="NCBI Taxonomy" id="393059"/>
    <lineage>
        <taxon>Bacteria</taxon>
        <taxon>Thermotogati</taxon>
        <taxon>Deinococcota</taxon>
        <taxon>Deinococci</taxon>
        <taxon>Deinococcales</taxon>
        <taxon>Deinococcaceae</taxon>
        <taxon>Deinococcus</taxon>
    </lineage>
</organism>
<dbReference type="InterPro" id="IPR002575">
    <property type="entry name" value="Aminoglycoside_PTrfase"/>
</dbReference>
<dbReference type="PANTHER" id="PTHR21064">
    <property type="entry name" value="AMINOGLYCOSIDE PHOSPHOTRANSFERASE DOMAIN-CONTAINING PROTEIN-RELATED"/>
    <property type="match status" value="1"/>
</dbReference>
<protein>
    <recommendedName>
        <fullName evidence="2">Aminoglycoside phosphotransferase domain-containing protein</fullName>
    </recommendedName>
</protein>
<dbReference type="GO" id="GO:0004413">
    <property type="term" value="F:homoserine kinase activity"/>
    <property type="evidence" value="ECO:0007669"/>
    <property type="project" value="TreeGrafter"/>
</dbReference>
<dbReference type="InterPro" id="IPR011009">
    <property type="entry name" value="Kinase-like_dom_sf"/>
</dbReference>
<reference evidence="3" key="2">
    <citation type="submission" date="2020-09" db="EMBL/GenBank/DDBJ databases">
        <authorList>
            <person name="Sun Q."/>
            <person name="Ohkuma M."/>
        </authorList>
    </citation>
    <scope>NUCLEOTIDE SEQUENCE</scope>
    <source>
        <strain evidence="3">JCM 14371</strain>
    </source>
</reference>
<dbReference type="Gene3D" id="3.90.1200.10">
    <property type="match status" value="1"/>
</dbReference>
<proteinExistence type="inferred from homology"/>